<keyword evidence="2" id="KW-1185">Reference proteome</keyword>
<dbReference type="EMBL" id="JARYMX010000002">
    <property type="protein sequence ID" value="KAJ9561047.1"/>
    <property type="molecule type" value="Genomic_DNA"/>
</dbReference>
<reference evidence="1" key="1">
    <citation type="submission" date="2023-03" db="EMBL/GenBank/DDBJ databases">
        <title>Chromosome-scale reference genome and RAD-based genetic map of yellow starthistle (Centaurea solstitialis) reveal putative structural variation and QTLs associated with invader traits.</title>
        <authorList>
            <person name="Reatini B."/>
            <person name="Cang F.A."/>
            <person name="Jiang Q."/>
            <person name="Mckibben M.T.W."/>
            <person name="Barker M.S."/>
            <person name="Rieseberg L.H."/>
            <person name="Dlugosch K.M."/>
        </authorList>
    </citation>
    <scope>NUCLEOTIDE SEQUENCE</scope>
    <source>
        <strain evidence="1">CAN-66</strain>
        <tissue evidence="1">Leaf</tissue>
    </source>
</reference>
<accession>A0AA38WHG3</accession>
<comment type="caution">
    <text evidence="1">The sequence shown here is derived from an EMBL/GenBank/DDBJ whole genome shotgun (WGS) entry which is preliminary data.</text>
</comment>
<dbReference type="AlphaFoldDB" id="A0AA38WHG3"/>
<sequence length="141" mass="16780">MFTLADMFYDFTNSVLLQTVIFVHNYLNYNRLDYGEKGRYLGSNEINIKIRKYDNGKSHTQSIIFMDVEPKADNDILFQLGLKSIDDLRSWYGEAWGVWENKRNYLQTSNKGLFLWHVISYLLHIKNLPFFENRIVEITII</sequence>
<evidence type="ECO:0000313" key="1">
    <source>
        <dbReference type="EMBL" id="KAJ9561047.1"/>
    </source>
</evidence>
<evidence type="ECO:0000313" key="2">
    <source>
        <dbReference type="Proteomes" id="UP001172457"/>
    </source>
</evidence>
<gene>
    <name evidence="1" type="ORF">OSB04_006207</name>
</gene>
<protein>
    <submittedName>
        <fullName evidence="1">Uncharacterized protein</fullName>
    </submittedName>
</protein>
<organism evidence="1 2">
    <name type="scientific">Centaurea solstitialis</name>
    <name type="common">yellow star-thistle</name>
    <dbReference type="NCBI Taxonomy" id="347529"/>
    <lineage>
        <taxon>Eukaryota</taxon>
        <taxon>Viridiplantae</taxon>
        <taxon>Streptophyta</taxon>
        <taxon>Embryophyta</taxon>
        <taxon>Tracheophyta</taxon>
        <taxon>Spermatophyta</taxon>
        <taxon>Magnoliopsida</taxon>
        <taxon>eudicotyledons</taxon>
        <taxon>Gunneridae</taxon>
        <taxon>Pentapetalae</taxon>
        <taxon>asterids</taxon>
        <taxon>campanulids</taxon>
        <taxon>Asterales</taxon>
        <taxon>Asteraceae</taxon>
        <taxon>Carduoideae</taxon>
        <taxon>Cardueae</taxon>
        <taxon>Centaureinae</taxon>
        <taxon>Centaurea</taxon>
    </lineage>
</organism>
<dbReference type="Proteomes" id="UP001172457">
    <property type="component" value="Chromosome 2"/>
</dbReference>
<proteinExistence type="predicted"/>
<name>A0AA38WHG3_9ASTR</name>